<feature type="region of interest" description="Disordered" evidence="2">
    <location>
        <begin position="198"/>
        <end position="231"/>
    </location>
</feature>
<evidence type="ECO:0000259" key="3">
    <source>
        <dbReference type="PROSITE" id="PS50103"/>
    </source>
</evidence>
<dbReference type="RefSeq" id="XP_053026894.1">
    <property type="nucleotide sequence ID" value="XM_053162916.1"/>
</dbReference>
<feature type="zinc finger region" description="C3H1-type" evidence="1">
    <location>
        <begin position="486"/>
        <end position="514"/>
    </location>
</feature>
<proteinExistence type="predicted"/>
<keyword evidence="1" id="KW-0479">Metal-binding</keyword>
<evidence type="ECO:0000256" key="2">
    <source>
        <dbReference type="SAM" id="MobiDB-lite"/>
    </source>
</evidence>
<dbReference type="GeneID" id="77803811"/>
<protein>
    <recommendedName>
        <fullName evidence="3">C3H1-type domain-containing protein</fullName>
    </recommendedName>
</protein>
<name>A0ABY7D194_9BASI</name>
<keyword evidence="5" id="KW-1185">Reference proteome</keyword>
<feature type="region of interest" description="Disordered" evidence="2">
    <location>
        <begin position="413"/>
        <end position="459"/>
    </location>
</feature>
<accession>A0ABY7D194</accession>
<feature type="region of interest" description="Disordered" evidence="2">
    <location>
        <begin position="104"/>
        <end position="125"/>
    </location>
</feature>
<feature type="domain" description="C3H1-type" evidence="3">
    <location>
        <begin position="462"/>
        <end position="485"/>
    </location>
</feature>
<organism evidence="4 5">
    <name type="scientific">Puccinia triticina</name>
    <dbReference type="NCBI Taxonomy" id="208348"/>
    <lineage>
        <taxon>Eukaryota</taxon>
        <taxon>Fungi</taxon>
        <taxon>Dikarya</taxon>
        <taxon>Basidiomycota</taxon>
        <taxon>Pucciniomycotina</taxon>
        <taxon>Pucciniomycetes</taxon>
        <taxon>Pucciniales</taxon>
        <taxon>Pucciniaceae</taxon>
        <taxon>Puccinia</taxon>
    </lineage>
</organism>
<reference evidence="4" key="1">
    <citation type="submission" date="2022-10" db="EMBL/GenBank/DDBJ databases">
        <title>Puccinia triticina Genome sequencing and assembly.</title>
        <authorList>
            <person name="Li C."/>
        </authorList>
    </citation>
    <scope>NUCLEOTIDE SEQUENCE</scope>
    <source>
        <strain evidence="4">Pt15</strain>
    </source>
</reference>
<feature type="compositionally biased region" description="Polar residues" evidence="2">
    <location>
        <begin position="441"/>
        <end position="452"/>
    </location>
</feature>
<evidence type="ECO:0000256" key="1">
    <source>
        <dbReference type="PROSITE-ProRule" id="PRU00723"/>
    </source>
</evidence>
<evidence type="ECO:0000313" key="4">
    <source>
        <dbReference type="EMBL" id="WAQ91339.1"/>
    </source>
</evidence>
<dbReference type="InterPro" id="IPR000571">
    <property type="entry name" value="Znf_CCCH"/>
</dbReference>
<evidence type="ECO:0000313" key="5">
    <source>
        <dbReference type="Proteomes" id="UP001164743"/>
    </source>
</evidence>
<keyword evidence="1" id="KW-0863">Zinc-finger</keyword>
<feature type="region of interest" description="Disordered" evidence="2">
    <location>
        <begin position="324"/>
        <end position="345"/>
    </location>
</feature>
<feature type="compositionally biased region" description="Low complexity" evidence="2">
    <location>
        <begin position="420"/>
        <end position="431"/>
    </location>
</feature>
<gene>
    <name evidence="4" type="ORF">PtA15_14A222</name>
</gene>
<feature type="domain" description="C3H1-type" evidence="3">
    <location>
        <begin position="486"/>
        <end position="514"/>
    </location>
</feature>
<dbReference type="PROSITE" id="PS50103">
    <property type="entry name" value="ZF_C3H1"/>
    <property type="match status" value="2"/>
</dbReference>
<keyword evidence="1" id="KW-0862">Zinc</keyword>
<dbReference type="Gene3D" id="4.10.1000.10">
    <property type="entry name" value="Zinc finger, CCCH-type"/>
    <property type="match status" value="1"/>
</dbReference>
<dbReference type="EMBL" id="CP110434">
    <property type="protein sequence ID" value="WAQ91339.1"/>
    <property type="molecule type" value="Genomic_DNA"/>
</dbReference>
<dbReference type="SMART" id="SM00356">
    <property type="entry name" value="ZnF_C3H1"/>
    <property type="match status" value="2"/>
</dbReference>
<feature type="zinc finger region" description="C3H1-type" evidence="1">
    <location>
        <begin position="462"/>
        <end position="485"/>
    </location>
</feature>
<sequence length="794" mass="86236">MAHALPQTISFLSSILTPSEHPPSEPQETIPAILSILREPDEDEKPERLKAFLSSAATPLGALPDHQLNQLILALLHQHHQDIHHKQPALARASSQRITIAKSRFQPRAPHPASTPNTPPFSARFIHQPKPALSLQPPPALNASALEFKPVLSRAVSMPFEPTAALPTPPPAAAEHPARLSARPAFLADAPRSATGFLHHSPLGSPAPNSPYFPRNSRPATPEIPRDPWLTPVQDSPRLHSRLQIEQQLAYNATQLDPDALFLPFQASTSPLKSPLPEIVTQQPGSQGLPNCNADAPSCPSALEWGMSPEMAEEMAQFSVWAADTSDSDGSQPPAIVHHPPEEDDDDGQWITPYDEMCAALAGTGVSEALIDEALGQTGLDTHKAIDWLLQRHRFPAASQPPSADPALLASIRPSSRATSPVPSSPRLLPRTKSPDPTKLRFNNKTSSTNGSVGDDSGFEPSPSHRVCRFYLQGCCLRSDCKFSHDVGKAICRFWLKGHCLKGESKCDFLHSIPDLTTDEGAGAAAEKPQKAPDARSFADEFPSLAEAVGQQQQQKKKPGMVRVLRDVLLLPTAVGTGASPSLAKLTETYRSKTAEMGMRRKECYVRAKECFKRADAAGVKQWTQEGDGWTKRLADEPRATAGAMIAERNRLMKDAVRAGVPARKDKVDEGPDRMHRGKEMGGGICLGVVAPPVSSRASPVKERMEALMDLHGLSPDDAVYYLEKFLMALKTDCFQGLAYVLTRPAESEGKEEATLEKALATWLERKRFPFLAPAEAPASGPVRRGIICIDPVR</sequence>
<dbReference type="Proteomes" id="UP001164743">
    <property type="component" value="Chromosome 14A"/>
</dbReference>